<keyword evidence="2" id="KW-0675">Receptor</keyword>
<sequence>MRFANTSRTGVSTLECRRHDPGKARQKRCCEDKQRATRAGNETAEFPSVVTADPARSAIFQVFIFRVVRGPFAEEFYQCVTYGFYTAPWQEQLYASVSLLLMFVLPLTALVVTYVATFRTIAMGREAIRHETILDTS</sequence>
<reference evidence="2 3" key="1">
    <citation type="journal article" date="2017" name="Gigascience">
        <title>Draft genome of the honey bee ectoparasitic mite, Tropilaelaps mercedesae, is shaped by the parasitic life history.</title>
        <authorList>
            <person name="Dong X."/>
            <person name="Armstrong S.D."/>
            <person name="Xia D."/>
            <person name="Makepeace B.L."/>
            <person name="Darby A.C."/>
            <person name="Kadowaki T."/>
        </authorList>
    </citation>
    <scope>NUCLEOTIDE SEQUENCE [LARGE SCALE GENOMIC DNA]</scope>
    <source>
        <strain evidence="2">Wuxi-XJTLU</strain>
    </source>
</reference>
<keyword evidence="1" id="KW-1133">Transmembrane helix</keyword>
<dbReference type="AlphaFoldDB" id="A0A1V9XNB0"/>
<organism evidence="2 3">
    <name type="scientific">Tropilaelaps mercedesae</name>
    <dbReference type="NCBI Taxonomy" id="418985"/>
    <lineage>
        <taxon>Eukaryota</taxon>
        <taxon>Metazoa</taxon>
        <taxon>Ecdysozoa</taxon>
        <taxon>Arthropoda</taxon>
        <taxon>Chelicerata</taxon>
        <taxon>Arachnida</taxon>
        <taxon>Acari</taxon>
        <taxon>Parasitiformes</taxon>
        <taxon>Mesostigmata</taxon>
        <taxon>Gamasina</taxon>
        <taxon>Dermanyssoidea</taxon>
        <taxon>Laelapidae</taxon>
        <taxon>Tropilaelaps</taxon>
    </lineage>
</organism>
<evidence type="ECO:0000313" key="2">
    <source>
        <dbReference type="EMBL" id="OQR74848.1"/>
    </source>
</evidence>
<protein>
    <submittedName>
        <fullName evidence="2">Corazonin receptor-like</fullName>
    </submittedName>
</protein>
<dbReference type="OrthoDB" id="6022667at2759"/>
<keyword evidence="3" id="KW-1185">Reference proteome</keyword>
<dbReference type="InParanoid" id="A0A1V9XNB0"/>
<comment type="caution">
    <text evidence="2">The sequence shown here is derived from an EMBL/GenBank/DDBJ whole genome shotgun (WGS) entry which is preliminary data.</text>
</comment>
<proteinExistence type="predicted"/>
<dbReference type="EMBL" id="MNPL01007266">
    <property type="protein sequence ID" value="OQR74848.1"/>
    <property type="molecule type" value="Genomic_DNA"/>
</dbReference>
<keyword evidence="1" id="KW-0472">Membrane</keyword>
<gene>
    <name evidence="2" type="ORF">BIW11_03351</name>
</gene>
<dbReference type="STRING" id="418985.A0A1V9XNB0"/>
<feature type="transmembrane region" description="Helical" evidence="1">
    <location>
        <begin position="93"/>
        <end position="116"/>
    </location>
</feature>
<accession>A0A1V9XNB0</accession>
<keyword evidence="1" id="KW-0812">Transmembrane</keyword>
<evidence type="ECO:0000313" key="3">
    <source>
        <dbReference type="Proteomes" id="UP000192247"/>
    </source>
</evidence>
<evidence type="ECO:0000256" key="1">
    <source>
        <dbReference type="SAM" id="Phobius"/>
    </source>
</evidence>
<dbReference type="Gene3D" id="1.20.1070.10">
    <property type="entry name" value="Rhodopsin 7-helix transmembrane proteins"/>
    <property type="match status" value="1"/>
</dbReference>
<dbReference type="Proteomes" id="UP000192247">
    <property type="component" value="Unassembled WGS sequence"/>
</dbReference>
<name>A0A1V9XNB0_9ACAR</name>